<feature type="transmembrane region" description="Helical" evidence="3">
    <location>
        <begin position="196"/>
        <end position="217"/>
    </location>
</feature>
<evidence type="ECO:0000313" key="7">
    <source>
        <dbReference type="Proteomes" id="UP000694397"/>
    </source>
</evidence>
<feature type="region of interest" description="Disordered" evidence="2">
    <location>
        <begin position="232"/>
        <end position="277"/>
    </location>
</feature>
<feature type="signal peptide" evidence="4">
    <location>
        <begin position="1"/>
        <end position="21"/>
    </location>
</feature>
<comment type="caution">
    <text evidence="1">Lacks conserved residue(s) required for the propagation of feature annotation.</text>
</comment>
<keyword evidence="7" id="KW-1185">Reference proteome</keyword>
<dbReference type="PANTHER" id="PTHR47139:SF4">
    <property type="entry name" value="TUMOR NECROSIS FACTOR RECEPTOR SUPERFAMILY MEMBER 9 ISOFORM X1-RELATED"/>
    <property type="match status" value="1"/>
</dbReference>
<evidence type="ECO:0000313" key="6">
    <source>
        <dbReference type="Ensembl" id="ENSSFOP00015025281.2"/>
    </source>
</evidence>
<accession>A0A8C9S450</accession>
<dbReference type="AlphaFoldDB" id="A0A8C9S450"/>
<dbReference type="PROSITE" id="PS50050">
    <property type="entry name" value="TNFR_NGFR_2"/>
    <property type="match status" value="1"/>
</dbReference>
<keyword evidence="3" id="KW-0812">Transmembrane</keyword>
<evidence type="ECO:0000256" key="2">
    <source>
        <dbReference type="SAM" id="MobiDB-lite"/>
    </source>
</evidence>
<evidence type="ECO:0000256" key="3">
    <source>
        <dbReference type="SAM" id="Phobius"/>
    </source>
</evidence>
<dbReference type="GeneTree" id="ENSGT00940000166327"/>
<reference evidence="6" key="3">
    <citation type="submission" date="2025-09" db="UniProtKB">
        <authorList>
            <consortium name="Ensembl"/>
        </authorList>
    </citation>
    <scope>IDENTIFICATION</scope>
</reference>
<sequence>MGSVLRLMIAVLLARCWLTNGDGLESRCAEKYSQDSKVCCKKCSPGHRLLSRCGVDLEGLCVPCETGTYLDEAGYTCKLCKDCTDPHVLKESCTSSRDAVCGCKAGNRCGDAECSFCIEECGKGFEPKDPFSCRRCPDGTFNDKIHEKCVPWSTSCPQPDQQIAANGTAETDIVCGSVSKKVQGNFPSAKDTASHGMMVVAIAVACFCLGLLPTCFLMGKMYMKKKTATLTPEKRQTEGSSKAMHPQNCQFGQPEQEQGGSMGSISSDESQKTLLSV</sequence>
<dbReference type="Gene3D" id="2.10.50.10">
    <property type="entry name" value="Tumor Necrosis Factor Receptor, subunit A, domain 2"/>
    <property type="match status" value="2"/>
</dbReference>
<dbReference type="PANTHER" id="PTHR47139">
    <property type="entry name" value="TUMOR NECROSIS FACTOR RECEPTOR SUPERFAMILY MEMBER 9"/>
    <property type="match status" value="1"/>
</dbReference>
<evidence type="ECO:0000256" key="4">
    <source>
        <dbReference type="SAM" id="SignalP"/>
    </source>
</evidence>
<feature type="repeat" description="TNFR-Cys" evidence="1">
    <location>
        <begin position="63"/>
        <end position="101"/>
    </location>
</feature>
<dbReference type="GeneID" id="108933510"/>
<feature type="compositionally biased region" description="Polar residues" evidence="2">
    <location>
        <begin position="247"/>
        <end position="277"/>
    </location>
</feature>
<keyword evidence="1" id="KW-1015">Disulfide bond</keyword>
<feature type="disulfide bond" evidence="1">
    <location>
        <begin position="83"/>
        <end position="101"/>
    </location>
</feature>
<gene>
    <name evidence="6" type="primary">tnfrsf9a</name>
</gene>
<dbReference type="PROSITE" id="PS00652">
    <property type="entry name" value="TNFR_NGFR_1"/>
    <property type="match status" value="1"/>
</dbReference>
<dbReference type="GO" id="GO:0038023">
    <property type="term" value="F:signaling receptor activity"/>
    <property type="evidence" value="ECO:0007669"/>
    <property type="project" value="TreeGrafter"/>
</dbReference>
<feature type="chain" id="PRO_5034863536" evidence="4">
    <location>
        <begin position="22"/>
        <end position="277"/>
    </location>
</feature>
<evidence type="ECO:0000259" key="5">
    <source>
        <dbReference type="PROSITE" id="PS50050"/>
    </source>
</evidence>
<feature type="disulfide bond" evidence="1">
    <location>
        <begin position="80"/>
        <end position="93"/>
    </location>
</feature>
<dbReference type="Pfam" id="PF00020">
    <property type="entry name" value="TNFR_c6"/>
    <property type="match status" value="2"/>
</dbReference>
<name>A0A8C9S450_SCLFO</name>
<protein>
    <submittedName>
        <fullName evidence="6">Tumor necrosis factor receptor superfamily, member 9a</fullName>
    </submittedName>
</protein>
<dbReference type="OrthoDB" id="9423210at2759"/>
<keyword evidence="3" id="KW-1133">Transmembrane helix</keyword>
<evidence type="ECO:0000256" key="1">
    <source>
        <dbReference type="PROSITE-ProRule" id="PRU00206"/>
    </source>
</evidence>
<organism evidence="6 7">
    <name type="scientific">Scleropages formosus</name>
    <name type="common">Asian bonytongue</name>
    <name type="synonym">Osteoglossum formosum</name>
    <dbReference type="NCBI Taxonomy" id="113540"/>
    <lineage>
        <taxon>Eukaryota</taxon>
        <taxon>Metazoa</taxon>
        <taxon>Chordata</taxon>
        <taxon>Craniata</taxon>
        <taxon>Vertebrata</taxon>
        <taxon>Euteleostomi</taxon>
        <taxon>Actinopterygii</taxon>
        <taxon>Neopterygii</taxon>
        <taxon>Teleostei</taxon>
        <taxon>Osteoglossocephala</taxon>
        <taxon>Osteoglossomorpha</taxon>
        <taxon>Osteoglossiformes</taxon>
        <taxon>Osteoglossidae</taxon>
        <taxon>Scleropages</taxon>
    </lineage>
</organism>
<dbReference type="GO" id="GO:0042127">
    <property type="term" value="P:regulation of cell population proliferation"/>
    <property type="evidence" value="ECO:0007669"/>
    <property type="project" value="TreeGrafter"/>
</dbReference>
<reference evidence="6" key="2">
    <citation type="submission" date="2025-08" db="UniProtKB">
        <authorList>
            <consortium name="Ensembl"/>
        </authorList>
    </citation>
    <scope>IDENTIFICATION</scope>
</reference>
<dbReference type="RefSeq" id="XP_018606157.2">
    <property type="nucleotide sequence ID" value="XM_018750641.2"/>
</dbReference>
<reference evidence="6 7" key="1">
    <citation type="submission" date="2019-04" db="EMBL/GenBank/DDBJ databases">
        <authorList>
            <consortium name="Wellcome Sanger Institute Data Sharing"/>
        </authorList>
    </citation>
    <scope>NUCLEOTIDE SEQUENCE [LARGE SCALE GENOMIC DNA]</scope>
</reference>
<dbReference type="Ensembl" id="ENSSFOT00015025559.2">
    <property type="protein sequence ID" value="ENSSFOP00015025281.2"/>
    <property type="gene ID" value="ENSSFOG00015016270.2"/>
</dbReference>
<proteinExistence type="predicted"/>
<dbReference type="SUPFAM" id="SSF57586">
    <property type="entry name" value="TNF receptor-like"/>
    <property type="match status" value="2"/>
</dbReference>
<feature type="domain" description="TNFR-Cys" evidence="5">
    <location>
        <begin position="63"/>
        <end position="101"/>
    </location>
</feature>
<keyword evidence="4" id="KW-0732">Signal</keyword>
<dbReference type="InterPro" id="IPR001368">
    <property type="entry name" value="TNFR/NGFR_Cys_rich_reg"/>
</dbReference>
<dbReference type="Proteomes" id="UP000694397">
    <property type="component" value="Chromosome 2"/>
</dbReference>
<dbReference type="SMART" id="SM00208">
    <property type="entry name" value="TNFR"/>
    <property type="match status" value="3"/>
</dbReference>
<keyword evidence="3" id="KW-0472">Membrane</keyword>